<dbReference type="SUPFAM" id="SSF56601">
    <property type="entry name" value="beta-lactamase/transpeptidase-like"/>
    <property type="match status" value="1"/>
</dbReference>
<keyword evidence="1" id="KW-0732">Signal</keyword>
<keyword evidence="5" id="KW-1185">Reference proteome</keyword>
<dbReference type="InterPro" id="IPR012338">
    <property type="entry name" value="Beta-lactam/transpept-like"/>
</dbReference>
<sequence length="570" mass="65858">MNNSIQPKYTIKILLLVFNLSVIICLGQSRTNMIFTQTFEDINTIKNTIIAGAKVVGEHNKAVFFDGVDDFISFDIPYLNSNNDFSISIWVAPTRYKIAATWVSKPNLNKSKSQFRYGFGWPANRNLNFTFYDNFWQDTSVQYTLPLNEWTHLVYTLSPKNKKGQLYINGDLKHEYELNGYMPSKDPVFLGLQWDDYIFYSGYIDEFSVFSEVISAEEIKKLYNVFTKTDKIDVKPKLSKKINNYTYTIPQKHNDQIKTGDIRKIACDYDSIFNIVKKQLNDSTANLESLLIYKENKLVLEEYFHGYTANTLHGVSSITKSFTSTLLGIAIDNGFIKNEEASLSFYYPNKNGIPCLDSITLKHVLNHKSGIEPLEIARSLRTKKDWVQQLLANQNECKIGEFKYHELSPEIVMHTIFKNSPMQDLNYVYNYLFEPLGIKQYYWLKDQTGTIDGGTGLVIRPRDMLKFGILYKDKGVFNGKRILSEEWVRRATSEEITDFKYNYFWWRFYKTVEGKNIYYYSATGFGGQNITIVPELDLVIVATNSASGAGLSPKNIIKNFIIPSFVYVER</sequence>
<gene>
    <name evidence="4" type="ORF">SAMN06265371_10116</name>
</gene>
<proteinExistence type="predicted"/>
<name>A0A238V795_9FLAO</name>
<evidence type="ECO:0000313" key="4">
    <source>
        <dbReference type="EMBL" id="SNR30280.1"/>
    </source>
</evidence>
<dbReference type="SMART" id="SM00560">
    <property type="entry name" value="LamGL"/>
    <property type="match status" value="1"/>
</dbReference>
<dbReference type="AlphaFoldDB" id="A0A238V795"/>
<accession>A0A238V795</accession>
<dbReference type="InterPro" id="IPR006558">
    <property type="entry name" value="LamG-like"/>
</dbReference>
<dbReference type="InterPro" id="IPR013320">
    <property type="entry name" value="ConA-like_dom_sf"/>
</dbReference>
<dbReference type="Pfam" id="PF13385">
    <property type="entry name" value="Laminin_G_3"/>
    <property type="match status" value="1"/>
</dbReference>
<evidence type="ECO:0000259" key="3">
    <source>
        <dbReference type="SMART" id="SM00560"/>
    </source>
</evidence>
<reference evidence="4 5" key="1">
    <citation type="submission" date="2017-06" db="EMBL/GenBank/DDBJ databases">
        <authorList>
            <person name="Kim H.J."/>
            <person name="Triplett B.A."/>
        </authorList>
    </citation>
    <scope>NUCLEOTIDE SEQUENCE [LARGE SCALE GENOMIC DNA]</scope>
    <source>
        <strain evidence="4 5">DSM 29150</strain>
    </source>
</reference>
<feature type="domain" description="LamG-like jellyroll fold" evidence="3">
    <location>
        <begin position="83"/>
        <end position="217"/>
    </location>
</feature>
<dbReference type="InterPro" id="IPR001466">
    <property type="entry name" value="Beta-lactam-related"/>
</dbReference>
<evidence type="ECO:0000256" key="1">
    <source>
        <dbReference type="ARBA" id="ARBA00022729"/>
    </source>
</evidence>
<evidence type="ECO:0000313" key="5">
    <source>
        <dbReference type="Proteomes" id="UP000198384"/>
    </source>
</evidence>
<organism evidence="4 5">
    <name type="scientific">Lutibacter agarilyticus</name>
    <dbReference type="NCBI Taxonomy" id="1109740"/>
    <lineage>
        <taxon>Bacteria</taxon>
        <taxon>Pseudomonadati</taxon>
        <taxon>Bacteroidota</taxon>
        <taxon>Flavobacteriia</taxon>
        <taxon>Flavobacteriales</taxon>
        <taxon>Flavobacteriaceae</taxon>
        <taxon>Lutibacter</taxon>
    </lineage>
</organism>
<dbReference type="SUPFAM" id="SSF49899">
    <property type="entry name" value="Concanavalin A-like lectins/glucanases"/>
    <property type="match status" value="1"/>
</dbReference>
<dbReference type="Proteomes" id="UP000198384">
    <property type="component" value="Unassembled WGS sequence"/>
</dbReference>
<dbReference type="Gene3D" id="3.40.710.10">
    <property type="entry name" value="DD-peptidase/beta-lactamase superfamily"/>
    <property type="match status" value="1"/>
</dbReference>
<dbReference type="OrthoDB" id="9773047at2"/>
<dbReference type="Gene3D" id="2.60.120.200">
    <property type="match status" value="1"/>
</dbReference>
<protein>
    <submittedName>
        <fullName evidence="4">CubicO group peptidase, beta-lactamase class C family</fullName>
    </submittedName>
</protein>
<keyword evidence="2" id="KW-1015">Disulfide bond</keyword>
<dbReference type="PANTHER" id="PTHR43283">
    <property type="entry name" value="BETA-LACTAMASE-RELATED"/>
    <property type="match status" value="1"/>
</dbReference>
<dbReference type="PANTHER" id="PTHR43283:SF7">
    <property type="entry name" value="BETA-LACTAMASE-RELATED DOMAIN-CONTAINING PROTEIN"/>
    <property type="match status" value="1"/>
</dbReference>
<dbReference type="GO" id="GO:0004553">
    <property type="term" value="F:hydrolase activity, hydrolyzing O-glycosyl compounds"/>
    <property type="evidence" value="ECO:0007669"/>
    <property type="project" value="UniProtKB-ARBA"/>
</dbReference>
<evidence type="ECO:0000256" key="2">
    <source>
        <dbReference type="ARBA" id="ARBA00023157"/>
    </source>
</evidence>
<dbReference type="GO" id="GO:0005975">
    <property type="term" value="P:carbohydrate metabolic process"/>
    <property type="evidence" value="ECO:0007669"/>
    <property type="project" value="UniProtKB-ARBA"/>
</dbReference>
<dbReference type="InterPro" id="IPR050789">
    <property type="entry name" value="Diverse_Enzym_Activities"/>
</dbReference>
<dbReference type="Pfam" id="PF00144">
    <property type="entry name" value="Beta-lactamase"/>
    <property type="match status" value="1"/>
</dbReference>
<dbReference type="EMBL" id="FZNT01000001">
    <property type="protein sequence ID" value="SNR30280.1"/>
    <property type="molecule type" value="Genomic_DNA"/>
</dbReference>